<keyword evidence="4" id="KW-0732">Signal</keyword>
<dbReference type="RefSeq" id="WP_123649618.1">
    <property type="nucleotide sequence ID" value="NZ_RCTY01000057.1"/>
</dbReference>
<evidence type="ECO:0000256" key="4">
    <source>
        <dbReference type="SAM" id="SignalP"/>
    </source>
</evidence>
<evidence type="ECO:0000256" key="2">
    <source>
        <dbReference type="ARBA" id="ARBA00022723"/>
    </source>
</evidence>
<dbReference type="Gene3D" id="3.30.70.360">
    <property type="match status" value="1"/>
</dbReference>
<evidence type="ECO:0000259" key="5">
    <source>
        <dbReference type="Pfam" id="PF07687"/>
    </source>
</evidence>
<keyword evidence="2" id="KW-0479">Metal-binding</keyword>
<comment type="caution">
    <text evidence="6">The sequence shown here is derived from an EMBL/GenBank/DDBJ whole genome shotgun (WGS) entry which is preliminary data.</text>
</comment>
<dbReference type="InterPro" id="IPR002933">
    <property type="entry name" value="Peptidase_M20"/>
</dbReference>
<dbReference type="PANTHER" id="PTHR43270:SF4">
    <property type="entry name" value="CARNOSINE DIPEPTIDASE 2, ISOFORM A"/>
    <property type="match status" value="1"/>
</dbReference>
<keyword evidence="3 6" id="KW-0378">Hydrolase</keyword>
<dbReference type="AlphaFoldDB" id="A0A3N2RAV0"/>
<accession>A0A3N2RAV0</accession>
<dbReference type="GO" id="GO:0006508">
    <property type="term" value="P:proteolysis"/>
    <property type="evidence" value="ECO:0007669"/>
    <property type="project" value="UniProtKB-KW"/>
</dbReference>
<evidence type="ECO:0000313" key="6">
    <source>
        <dbReference type="EMBL" id="ROU04594.1"/>
    </source>
</evidence>
<sequence length="548" mass="58764">MRRRRTVVPLSATPLSASLLRTGLLYTGLLCTSLLSAALSCALPAQAAPPKIAITETAAFDAASVAPFAGDYADVYAYLGTQREHNLAQLQRWVRQPSISAQNQGIAQMAELLRADLQQLGFRDTALVPTSGHPGVYGYLDAGAEHTLVVYMMYDVQPIEPTGWKVDAFAGSLVDEPGLGKVLMARGATNQKGPQRAFLNALEAVIKTRGKPPMNLIVLAEGEEELGSPHYPEVVAKYADTLRKADGVFFPMNTQGRDGEASMFLGVKGIVYMELEAKGNAGSGGPQRAEVHGSLAAKLDSPSWRLVQALATLTGPDGEIAVPGYRDAIRAPNREEQQLFNGIVRGREADAAKQLESLGAARWKNGRDYRDATVAELFDTTLNIDGLVAGYTGEGVKTILPHRAVAKVDSRLVPDQTPDQALALIRKRLDDKGFQDVEIRKLSGYPPAQTSVTAPLTQAALSVYRKYGQTPPVAPRIGGSAPYYVFTQTLGLPMISGGLGHGSGAHAPNEYMVLEPAAGSKVASLEQVERFYVDLLYSLSDALKRPKP</sequence>
<evidence type="ECO:0000313" key="7">
    <source>
        <dbReference type="Proteomes" id="UP000275910"/>
    </source>
</evidence>
<dbReference type="PANTHER" id="PTHR43270">
    <property type="entry name" value="BETA-ALA-HIS DIPEPTIDASE"/>
    <property type="match status" value="1"/>
</dbReference>
<protein>
    <submittedName>
        <fullName evidence="6">M20/M25/M40 family metallo-hydrolase</fullName>
    </submittedName>
</protein>
<evidence type="ECO:0000256" key="3">
    <source>
        <dbReference type="ARBA" id="ARBA00022801"/>
    </source>
</evidence>
<feature type="chain" id="PRO_5017989921" evidence="4">
    <location>
        <begin position="48"/>
        <end position="548"/>
    </location>
</feature>
<feature type="signal peptide" evidence="4">
    <location>
        <begin position="1"/>
        <end position="47"/>
    </location>
</feature>
<dbReference type="Pfam" id="PF01546">
    <property type="entry name" value="Peptidase_M20"/>
    <property type="match status" value="1"/>
</dbReference>
<gene>
    <name evidence="6" type="ORF">D9T17_22910</name>
</gene>
<keyword evidence="1" id="KW-0645">Protease</keyword>
<dbReference type="SUPFAM" id="SSF53187">
    <property type="entry name" value="Zn-dependent exopeptidases"/>
    <property type="match status" value="1"/>
</dbReference>
<dbReference type="InterPro" id="IPR011650">
    <property type="entry name" value="Peptidase_M20_dimer"/>
</dbReference>
<dbReference type="EMBL" id="RCTY01000057">
    <property type="protein sequence ID" value="ROU04594.1"/>
    <property type="molecule type" value="Genomic_DNA"/>
</dbReference>
<feature type="domain" description="Peptidase M20 dimerisation" evidence="5">
    <location>
        <begin position="291"/>
        <end position="434"/>
    </location>
</feature>
<dbReference type="GO" id="GO:0046872">
    <property type="term" value="F:metal ion binding"/>
    <property type="evidence" value="ECO:0007669"/>
    <property type="project" value="UniProtKB-KW"/>
</dbReference>
<proteinExistence type="predicted"/>
<evidence type="ECO:0000256" key="1">
    <source>
        <dbReference type="ARBA" id="ARBA00022670"/>
    </source>
</evidence>
<reference evidence="6 7" key="1">
    <citation type="submission" date="2018-10" db="EMBL/GenBank/DDBJ databases">
        <title>The genome of Lysobacter enzymogenes OH11.</title>
        <authorList>
            <person name="Liu F."/>
            <person name="Zhao Y."/>
            <person name="Qian G."/>
            <person name="Chen Y."/>
            <person name="Xu H."/>
        </authorList>
    </citation>
    <scope>NUCLEOTIDE SEQUENCE [LARGE SCALE GENOMIC DNA]</scope>
    <source>
        <strain evidence="6 7">OH11</strain>
    </source>
</reference>
<name>A0A3N2RAV0_LYSEN</name>
<dbReference type="Proteomes" id="UP000275910">
    <property type="component" value="Unassembled WGS sequence"/>
</dbReference>
<dbReference type="Gene3D" id="3.40.630.10">
    <property type="entry name" value="Zn peptidases"/>
    <property type="match status" value="1"/>
</dbReference>
<organism evidence="6 7">
    <name type="scientific">Lysobacter enzymogenes</name>
    <dbReference type="NCBI Taxonomy" id="69"/>
    <lineage>
        <taxon>Bacteria</taxon>
        <taxon>Pseudomonadati</taxon>
        <taxon>Pseudomonadota</taxon>
        <taxon>Gammaproteobacteria</taxon>
        <taxon>Lysobacterales</taxon>
        <taxon>Lysobacteraceae</taxon>
        <taxon>Lysobacter</taxon>
    </lineage>
</organism>
<dbReference type="InterPro" id="IPR051458">
    <property type="entry name" value="Cyt/Met_Dipeptidase"/>
</dbReference>
<dbReference type="Pfam" id="PF07687">
    <property type="entry name" value="M20_dimer"/>
    <property type="match status" value="1"/>
</dbReference>
<dbReference type="GO" id="GO:0008233">
    <property type="term" value="F:peptidase activity"/>
    <property type="evidence" value="ECO:0007669"/>
    <property type="project" value="UniProtKB-KW"/>
</dbReference>